<feature type="chain" id="PRO_5045448659" evidence="3">
    <location>
        <begin position="22"/>
        <end position="243"/>
    </location>
</feature>
<dbReference type="EMBL" id="JAUFQC010000027">
    <property type="protein sequence ID" value="MDN3612193.1"/>
    <property type="molecule type" value="Genomic_DNA"/>
</dbReference>
<evidence type="ECO:0000259" key="4">
    <source>
        <dbReference type="SMART" id="SM00062"/>
    </source>
</evidence>
<dbReference type="SUPFAM" id="SSF53850">
    <property type="entry name" value="Periplasmic binding protein-like II"/>
    <property type="match status" value="1"/>
</dbReference>
<dbReference type="InterPro" id="IPR001638">
    <property type="entry name" value="Solute-binding_3/MltF_N"/>
</dbReference>
<keyword evidence="6" id="KW-1185">Reference proteome</keyword>
<dbReference type="Gene3D" id="3.40.190.10">
    <property type="entry name" value="Periplasmic binding protein-like II"/>
    <property type="match status" value="2"/>
</dbReference>
<evidence type="ECO:0000256" key="1">
    <source>
        <dbReference type="ARBA" id="ARBA00010333"/>
    </source>
</evidence>
<sequence>MMKNFLLVLLTTVFSVTGYTATITAAQDPWPPFVQKDASNPGVAVDIVKAAFKSQGHEVDFKIIPWTRALNEVKDGRIDVLIGTWYTDERATYLNYSDPYLENSLKFIKLKGDGFEFNGIDSLSGKTVGMIRNYGYGDAFLNATNFKKPEANDLVSNAKKLIAKRIDLTLEDELVAKSTLSGAGMDVGQFEFTNNALSVNPLHVSSGLANGNNGMYIDAFNKGLVEIKANGKFDEILEKYGIK</sequence>
<dbReference type="PANTHER" id="PTHR35936">
    <property type="entry name" value="MEMBRANE-BOUND LYTIC MUREIN TRANSGLYCOSYLASE F"/>
    <property type="match status" value="1"/>
</dbReference>
<feature type="domain" description="Solute-binding protein family 3/N-terminal" evidence="4">
    <location>
        <begin position="22"/>
        <end position="243"/>
    </location>
</feature>
<evidence type="ECO:0000256" key="3">
    <source>
        <dbReference type="SAM" id="SignalP"/>
    </source>
</evidence>
<feature type="signal peptide" evidence="3">
    <location>
        <begin position="1"/>
        <end position="21"/>
    </location>
</feature>
<keyword evidence="2 3" id="KW-0732">Signal</keyword>
<comment type="similarity">
    <text evidence="1">Belongs to the bacterial solute-binding protein 3 family.</text>
</comment>
<dbReference type="PANTHER" id="PTHR35936:SF25">
    <property type="entry name" value="ABC TRANSPORTER SUBSTRATE-BINDING PROTEIN"/>
    <property type="match status" value="1"/>
</dbReference>
<comment type="caution">
    <text evidence="5">The sequence shown here is derived from an EMBL/GenBank/DDBJ whole genome shotgun (WGS) entry which is preliminary data.</text>
</comment>
<dbReference type="Pfam" id="PF00497">
    <property type="entry name" value="SBP_bac_3"/>
    <property type="match status" value="1"/>
</dbReference>
<accession>A0ABT8BZS8</accession>
<dbReference type="RefSeq" id="WP_170882513.1">
    <property type="nucleotide sequence ID" value="NZ_JABEYA020000003.1"/>
</dbReference>
<evidence type="ECO:0000313" key="5">
    <source>
        <dbReference type="EMBL" id="MDN3612193.1"/>
    </source>
</evidence>
<proteinExistence type="inferred from homology"/>
<evidence type="ECO:0000313" key="6">
    <source>
        <dbReference type="Proteomes" id="UP001238540"/>
    </source>
</evidence>
<gene>
    <name evidence="5" type="ORF">QWZ16_21600</name>
</gene>
<protein>
    <submittedName>
        <fullName evidence="5">Transporter substrate-binding domain-containing protein</fullName>
    </submittedName>
</protein>
<reference evidence="6" key="1">
    <citation type="journal article" date="2019" name="Int. J. Syst. Evol. Microbiol.">
        <title>The Global Catalogue of Microorganisms (GCM) 10K type strain sequencing project: providing services to taxonomists for standard genome sequencing and annotation.</title>
        <authorList>
            <consortium name="The Broad Institute Genomics Platform"/>
            <consortium name="The Broad Institute Genome Sequencing Center for Infectious Disease"/>
            <person name="Wu L."/>
            <person name="Ma J."/>
        </authorList>
    </citation>
    <scope>NUCLEOTIDE SEQUENCE [LARGE SCALE GENOMIC DNA]</scope>
    <source>
        <strain evidence="6">CECT 7398</strain>
    </source>
</reference>
<evidence type="ECO:0000256" key="2">
    <source>
        <dbReference type="ARBA" id="ARBA00022729"/>
    </source>
</evidence>
<name>A0ABT8BZS8_9VIBR</name>
<dbReference type="SMART" id="SM00062">
    <property type="entry name" value="PBPb"/>
    <property type="match status" value="1"/>
</dbReference>
<organism evidence="5 6">
    <name type="scientific">Vibrio ostreicida</name>
    <dbReference type="NCBI Taxonomy" id="526588"/>
    <lineage>
        <taxon>Bacteria</taxon>
        <taxon>Pseudomonadati</taxon>
        <taxon>Pseudomonadota</taxon>
        <taxon>Gammaproteobacteria</taxon>
        <taxon>Vibrionales</taxon>
        <taxon>Vibrionaceae</taxon>
        <taxon>Vibrio</taxon>
    </lineage>
</organism>
<dbReference type="Proteomes" id="UP001238540">
    <property type="component" value="Unassembled WGS sequence"/>
</dbReference>